<name>A0AAV2GNQ8_9ROSI</name>
<organism evidence="2 3">
    <name type="scientific">Linum trigynum</name>
    <dbReference type="NCBI Taxonomy" id="586398"/>
    <lineage>
        <taxon>Eukaryota</taxon>
        <taxon>Viridiplantae</taxon>
        <taxon>Streptophyta</taxon>
        <taxon>Embryophyta</taxon>
        <taxon>Tracheophyta</taxon>
        <taxon>Spermatophyta</taxon>
        <taxon>Magnoliopsida</taxon>
        <taxon>eudicotyledons</taxon>
        <taxon>Gunneridae</taxon>
        <taxon>Pentapetalae</taxon>
        <taxon>rosids</taxon>
        <taxon>fabids</taxon>
        <taxon>Malpighiales</taxon>
        <taxon>Linaceae</taxon>
        <taxon>Linum</taxon>
    </lineage>
</organism>
<dbReference type="EMBL" id="OZ034822">
    <property type="protein sequence ID" value="CAL1411912.1"/>
    <property type="molecule type" value="Genomic_DNA"/>
</dbReference>
<feature type="compositionally biased region" description="Basic residues" evidence="1">
    <location>
        <begin position="46"/>
        <end position="61"/>
    </location>
</feature>
<sequence length="108" mass="12209">MVARFTSFSLSVNLNSVEHSLEPQLLVLVFYLGHALSVEVEGSSSRKLRPRRAGSHRDHRTLKTTVVEEVSSADNDDWEEDRLLFDDYDLDESNLSLVLSSRVAAEMD</sequence>
<keyword evidence="3" id="KW-1185">Reference proteome</keyword>
<feature type="region of interest" description="Disordered" evidence="1">
    <location>
        <begin position="42"/>
        <end position="61"/>
    </location>
</feature>
<proteinExistence type="predicted"/>
<accession>A0AAV2GNQ8</accession>
<dbReference type="AlphaFoldDB" id="A0AAV2GNQ8"/>
<reference evidence="2 3" key="1">
    <citation type="submission" date="2024-04" db="EMBL/GenBank/DDBJ databases">
        <authorList>
            <person name="Fracassetti M."/>
        </authorList>
    </citation>
    <scope>NUCLEOTIDE SEQUENCE [LARGE SCALE GENOMIC DNA]</scope>
</reference>
<evidence type="ECO:0000313" key="3">
    <source>
        <dbReference type="Proteomes" id="UP001497516"/>
    </source>
</evidence>
<dbReference type="Proteomes" id="UP001497516">
    <property type="component" value="Chromosome 9"/>
</dbReference>
<gene>
    <name evidence="2" type="ORF">LTRI10_LOCUS51242</name>
</gene>
<evidence type="ECO:0000256" key="1">
    <source>
        <dbReference type="SAM" id="MobiDB-lite"/>
    </source>
</evidence>
<protein>
    <submittedName>
        <fullName evidence="2">Uncharacterized protein</fullName>
    </submittedName>
</protein>
<evidence type="ECO:0000313" key="2">
    <source>
        <dbReference type="EMBL" id="CAL1411912.1"/>
    </source>
</evidence>